<accession>A0AAD6WSF8</accession>
<comment type="caution">
    <text evidence="1">The sequence shown here is derived from an EMBL/GenBank/DDBJ whole genome shotgun (WGS) entry which is preliminary data.</text>
</comment>
<protein>
    <submittedName>
        <fullName evidence="1">Uncharacterized protein</fullName>
    </submittedName>
</protein>
<keyword evidence="2" id="KW-1185">Reference proteome</keyword>
<dbReference type="PROSITE" id="PS51257">
    <property type="entry name" value="PROKAR_LIPOPROTEIN"/>
    <property type="match status" value="1"/>
</dbReference>
<reference evidence="1" key="1">
    <citation type="submission" date="2023-03" db="EMBL/GenBank/DDBJ databases">
        <title>Massive genome expansion in bonnet fungi (Mycena s.s.) driven by repeated elements and novel gene families across ecological guilds.</title>
        <authorList>
            <consortium name="Lawrence Berkeley National Laboratory"/>
            <person name="Harder C.B."/>
            <person name="Miyauchi S."/>
            <person name="Viragh M."/>
            <person name="Kuo A."/>
            <person name="Thoen E."/>
            <person name="Andreopoulos B."/>
            <person name="Lu D."/>
            <person name="Skrede I."/>
            <person name="Drula E."/>
            <person name="Henrissat B."/>
            <person name="Morin E."/>
            <person name="Kohler A."/>
            <person name="Barry K."/>
            <person name="LaButti K."/>
            <person name="Morin E."/>
            <person name="Salamov A."/>
            <person name="Lipzen A."/>
            <person name="Mereny Z."/>
            <person name="Hegedus B."/>
            <person name="Baldrian P."/>
            <person name="Stursova M."/>
            <person name="Weitz H."/>
            <person name="Taylor A."/>
            <person name="Grigoriev I.V."/>
            <person name="Nagy L.G."/>
            <person name="Martin F."/>
            <person name="Kauserud H."/>
        </authorList>
    </citation>
    <scope>NUCLEOTIDE SEQUENCE</scope>
    <source>
        <strain evidence="1">CBHHK200</strain>
    </source>
</reference>
<evidence type="ECO:0000313" key="2">
    <source>
        <dbReference type="Proteomes" id="UP001218188"/>
    </source>
</evidence>
<organism evidence="1 2">
    <name type="scientific">Mycena alexandri</name>
    <dbReference type="NCBI Taxonomy" id="1745969"/>
    <lineage>
        <taxon>Eukaryota</taxon>
        <taxon>Fungi</taxon>
        <taxon>Dikarya</taxon>
        <taxon>Basidiomycota</taxon>
        <taxon>Agaricomycotina</taxon>
        <taxon>Agaricomycetes</taxon>
        <taxon>Agaricomycetidae</taxon>
        <taxon>Agaricales</taxon>
        <taxon>Marasmiineae</taxon>
        <taxon>Mycenaceae</taxon>
        <taxon>Mycena</taxon>
    </lineage>
</organism>
<name>A0AAD6WSF8_9AGAR</name>
<sequence length="68" mass="7595">MAVKMHWKGVVPDKGSVERKAYNQWQGAVYLWSACGPVEQHGACLNQVVIEDIASVQFRMAHLHTLSS</sequence>
<dbReference type="Proteomes" id="UP001218188">
    <property type="component" value="Unassembled WGS sequence"/>
</dbReference>
<gene>
    <name evidence="1" type="ORF">C8F04DRAFT_1271187</name>
</gene>
<evidence type="ECO:0000313" key="1">
    <source>
        <dbReference type="EMBL" id="KAJ7023617.1"/>
    </source>
</evidence>
<dbReference type="AlphaFoldDB" id="A0AAD6WSF8"/>
<proteinExistence type="predicted"/>
<dbReference type="EMBL" id="JARJCM010000185">
    <property type="protein sequence ID" value="KAJ7023617.1"/>
    <property type="molecule type" value="Genomic_DNA"/>
</dbReference>